<dbReference type="GeneID" id="20526214"/>
<feature type="region of interest" description="Disordered" evidence="1">
    <location>
        <begin position="107"/>
        <end position="137"/>
    </location>
</feature>
<keyword evidence="2" id="KW-1133">Transmembrane helix</keyword>
<reference evidence="3" key="1">
    <citation type="submission" date="2013-04" db="EMBL/GenBank/DDBJ databases">
        <title>The Genome Sequence of Fonticula alba ATCC 38817.</title>
        <authorList>
            <consortium name="The Broad Institute Genomics Platform"/>
            <person name="Russ C."/>
            <person name="Cuomo C."/>
            <person name="Burger G."/>
            <person name="Gray M.W."/>
            <person name="Holland P.W.H."/>
            <person name="King N."/>
            <person name="Lang F.B.F."/>
            <person name="Roger A.J."/>
            <person name="Ruiz-Trillo I."/>
            <person name="Brown M."/>
            <person name="Walker B."/>
            <person name="Young S."/>
            <person name="Zeng Q."/>
            <person name="Gargeya S."/>
            <person name="Fitzgerald M."/>
            <person name="Haas B."/>
            <person name="Abouelleil A."/>
            <person name="Allen A.W."/>
            <person name="Alvarado L."/>
            <person name="Arachchi H.M."/>
            <person name="Berlin A.M."/>
            <person name="Chapman S.B."/>
            <person name="Gainer-Dewar J."/>
            <person name="Goldberg J."/>
            <person name="Griggs A."/>
            <person name="Gujja S."/>
            <person name="Hansen M."/>
            <person name="Howarth C."/>
            <person name="Imamovic A."/>
            <person name="Ireland A."/>
            <person name="Larimer J."/>
            <person name="McCowan C."/>
            <person name="Murphy C."/>
            <person name="Pearson M."/>
            <person name="Poon T.W."/>
            <person name="Priest M."/>
            <person name="Roberts A."/>
            <person name="Saif S."/>
            <person name="Shea T."/>
            <person name="Sisk P."/>
            <person name="Sykes S."/>
            <person name="Wortman J."/>
            <person name="Nusbaum C."/>
            <person name="Birren B."/>
        </authorList>
    </citation>
    <scope>NUCLEOTIDE SEQUENCE [LARGE SCALE GENOMIC DNA]</scope>
    <source>
        <strain evidence="3">ATCC 38817</strain>
    </source>
</reference>
<dbReference type="RefSeq" id="XP_009493659.1">
    <property type="nucleotide sequence ID" value="XM_009495384.1"/>
</dbReference>
<keyword evidence="2" id="KW-0812">Transmembrane</keyword>
<name>A0A058ZDP6_FONAL</name>
<dbReference type="AlphaFoldDB" id="A0A058ZDP6"/>
<evidence type="ECO:0000313" key="4">
    <source>
        <dbReference type="Proteomes" id="UP000030693"/>
    </source>
</evidence>
<evidence type="ECO:0000256" key="2">
    <source>
        <dbReference type="SAM" id="Phobius"/>
    </source>
</evidence>
<keyword evidence="2" id="KW-0472">Membrane</keyword>
<sequence length="327" mass="33085">MLSRLSHVSGRALLSGPASRAGPAFGIGLRMLSSAAGSPPPGGSDGVKRIRLRRPSSPAAAASGVASPAAAAAAASAAAAAKRAGQSPEAVAAAAAAAADRHAASASLSASPAAGSPDDPPAEAEGPLKELPSGPGVATALNIHEAPPVNPLSIGQSNSVFREVLFMSMDDQYVHPDAPPTQDRVLFAAKALLIGTVLAFAMVGSVTYGALWYLDAWDIETFNQRMSERMTAHRTGIREEMSWIRELLSRGDGAESAAAADAERLRQADADSDAFSQLWAEERAKQLLANEEKAAAAAAAAAAEAAEAAAAVDTADGIATDAKDTSD</sequence>
<gene>
    <name evidence="3" type="ORF">H696_01489</name>
</gene>
<protein>
    <submittedName>
        <fullName evidence="3">Uncharacterized protein</fullName>
    </submittedName>
</protein>
<accession>A0A058ZDP6</accession>
<feature type="compositionally biased region" description="Low complexity" evidence="1">
    <location>
        <begin position="107"/>
        <end position="117"/>
    </location>
</feature>
<feature type="transmembrane region" description="Helical" evidence="2">
    <location>
        <begin position="191"/>
        <end position="214"/>
    </location>
</feature>
<evidence type="ECO:0000256" key="1">
    <source>
        <dbReference type="SAM" id="MobiDB-lite"/>
    </source>
</evidence>
<organism evidence="3">
    <name type="scientific">Fonticula alba</name>
    <name type="common">Slime mold</name>
    <dbReference type="NCBI Taxonomy" id="691883"/>
    <lineage>
        <taxon>Eukaryota</taxon>
        <taxon>Rotosphaerida</taxon>
        <taxon>Fonticulaceae</taxon>
        <taxon>Fonticula</taxon>
    </lineage>
</organism>
<dbReference type="EMBL" id="KB932202">
    <property type="protein sequence ID" value="KCV72081.1"/>
    <property type="molecule type" value="Genomic_DNA"/>
</dbReference>
<keyword evidence="4" id="KW-1185">Reference proteome</keyword>
<evidence type="ECO:0000313" key="3">
    <source>
        <dbReference type="EMBL" id="KCV72081.1"/>
    </source>
</evidence>
<proteinExistence type="predicted"/>
<dbReference type="Proteomes" id="UP000030693">
    <property type="component" value="Unassembled WGS sequence"/>
</dbReference>